<dbReference type="Proteomes" id="UP000663829">
    <property type="component" value="Unassembled WGS sequence"/>
</dbReference>
<feature type="compositionally biased region" description="Polar residues" evidence="1">
    <location>
        <begin position="287"/>
        <end position="296"/>
    </location>
</feature>
<evidence type="ECO:0000313" key="3">
    <source>
        <dbReference type="EMBL" id="CAF1189650.1"/>
    </source>
</evidence>
<accession>A0A814VLF0</accession>
<evidence type="ECO:0000313" key="4">
    <source>
        <dbReference type="EMBL" id="CAF3944393.1"/>
    </source>
</evidence>
<keyword evidence="6" id="KW-1185">Reference proteome</keyword>
<feature type="region of interest" description="Disordered" evidence="1">
    <location>
        <begin position="285"/>
        <end position="350"/>
    </location>
</feature>
<proteinExistence type="predicted"/>
<organism evidence="3 6">
    <name type="scientific">Didymodactylos carnosus</name>
    <dbReference type="NCBI Taxonomy" id="1234261"/>
    <lineage>
        <taxon>Eukaryota</taxon>
        <taxon>Metazoa</taxon>
        <taxon>Spiralia</taxon>
        <taxon>Gnathifera</taxon>
        <taxon>Rotifera</taxon>
        <taxon>Eurotatoria</taxon>
        <taxon>Bdelloidea</taxon>
        <taxon>Philodinida</taxon>
        <taxon>Philodinidae</taxon>
        <taxon>Didymodactylos</taxon>
    </lineage>
</organism>
<dbReference type="OrthoDB" id="10069132at2759"/>
<name>A0A814VLF0_9BILA</name>
<gene>
    <name evidence="3" type="ORF">GPM918_LOCUS23136</name>
    <name evidence="2" type="ORF">OVA965_LOCUS21288</name>
    <name evidence="5" type="ORF">SRO942_LOCUS23135</name>
    <name evidence="4" type="ORF">TMI583_LOCUS21908</name>
</gene>
<dbReference type="EMBL" id="CAJNOK010011627">
    <property type="protein sequence ID" value="CAF1144435.1"/>
    <property type="molecule type" value="Genomic_DNA"/>
</dbReference>
<evidence type="ECO:0000313" key="6">
    <source>
        <dbReference type="Proteomes" id="UP000663829"/>
    </source>
</evidence>
<dbReference type="AlphaFoldDB" id="A0A814VLF0"/>
<dbReference type="EMBL" id="CAJOBC010008155">
    <property type="protein sequence ID" value="CAF3953900.1"/>
    <property type="molecule type" value="Genomic_DNA"/>
</dbReference>
<protein>
    <submittedName>
        <fullName evidence="3">Uncharacterized protein</fullName>
    </submittedName>
</protein>
<feature type="compositionally biased region" description="Low complexity" evidence="1">
    <location>
        <begin position="304"/>
        <end position="315"/>
    </location>
</feature>
<comment type="caution">
    <text evidence="3">The sequence shown here is derived from an EMBL/GenBank/DDBJ whole genome shotgun (WGS) entry which is preliminary data.</text>
</comment>
<reference evidence="3" key="1">
    <citation type="submission" date="2021-02" db="EMBL/GenBank/DDBJ databases">
        <authorList>
            <person name="Nowell W R."/>
        </authorList>
    </citation>
    <scope>NUCLEOTIDE SEQUENCE</scope>
</reference>
<dbReference type="Proteomes" id="UP000682733">
    <property type="component" value="Unassembled WGS sequence"/>
</dbReference>
<dbReference type="EMBL" id="CAJNOQ010008154">
    <property type="protein sequence ID" value="CAF1189650.1"/>
    <property type="molecule type" value="Genomic_DNA"/>
</dbReference>
<sequence length="350" mass="39282">MFDIVPTTQTSSTSSSATTPVLSHVRTVTIDPVIYIPDTEPITPPGAPCESQGTVIHSSEPTLVVVPTPVRDRVFFGPTVVPSVNLLAFSDNLLSDSQTIPTSEFFEISESTVMTQRPIYTIIADSHLQYLPKRIRRQHYDIHIGIIRGLQWFDQYDNRLSVETIINKPENVQSIASSAAVLLAIGTNTVRNVESFRAIRHVWQTVNKIQEQHPQSSHSHLIVTRCFPCQRETKPFPVDLLQKNISTYNNLLYNLSRQLQFSILDYRSIYSHFDALQPQVSPAAYLNRSTSPPSLTSHRRYSQTPSPHTSSSTTPKHGRWTSPPPVPSVLQPTPQSFNHQHPPVPQNLTP</sequence>
<evidence type="ECO:0000256" key="1">
    <source>
        <dbReference type="SAM" id="MobiDB-lite"/>
    </source>
</evidence>
<dbReference type="Proteomes" id="UP000681722">
    <property type="component" value="Unassembled WGS sequence"/>
</dbReference>
<evidence type="ECO:0000313" key="5">
    <source>
        <dbReference type="EMBL" id="CAF3953900.1"/>
    </source>
</evidence>
<dbReference type="EMBL" id="CAJOBA010028172">
    <property type="protein sequence ID" value="CAF3944393.1"/>
    <property type="molecule type" value="Genomic_DNA"/>
</dbReference>
<dbReference type="Proteomes" id="UP000677228">
    <property type="component" value="Unassembled WGS sequence"/>
</dbReference>
<evidence type="ECO:0000313" key="2">
    <source>
        <dbReference type="EMBL" id="CAF1144435.1"/>
    </source>
</evidence>